<reference evidence="6" key="3">
    <citation type="submission" date="2015-06" db="UniProtKB">
        <authorList>
            <consortium name="EnsemblMetazoa"/>
        </authorList>
    </citation>
    <scope>IDENTIFICATION</scope>
</reference>
<dbReference type="SUPFAM" id="SSF48726">
    <property type="entry name" value="Immunoglobulin"/>
    <property type="match status" value="2"/>
</dbReference>
<gene>
    <name evidence="5" type="ORF">CAPTEDRAFT_139787</name>
</gene>
<dbReference type="InterPro" id="IPR003961">
    <property type="entry name" value="FN3_dom"/>
</dbReference>
<evidence type="ECO:0008006" key="8">
    <source>
        <dbReference type="Google" id="ProtNLM"/>
    </source>
</evidence>
<dbReference type="InterPro" id="IPR003598">
    <property type="entry name" value="Ig_sub2"/>
</dbReference>
<dbReference type="OMA" id="RENTEYC"/>
<dbReference type="CDD" id="cd00063">
    <property type="entry name" value="FN3"/>
    <property type="match status" value="3"/>
</dbReference>
<dbReference type="FunFam" id="2.60.40.10:FF:000056">
    <property type="entry name" value="twitchin isoform X4"/>
    <property type="match status" value="1"/>
</dbReference>
<dbReference type="PRINTS" id="PR00014">
    <property type="entry name" value="FNTYPEIII"/>
</dbReference>
<dbReference type="InterPro" id="IPR013783">
    <property type="entry name" value="Ig-like_fold"/>
</dbReference>
<feature type="domain" description="Fibronectin type-III" evidence="4">
    <location>
        <begin position="171"/>
        <end position="266"/>
    </location>
</feature>
<dbReference type="Pfam" id="PF00041">
    <property type="entry name" value="fn3"/>
    <property type="match status" value="3"/>
</dbReference>
<feature type="domain" description="Fibronectin type-III" evidence="4">
    <location>
        <begin position="73"/>
        <end position="168"/>
    </location>
</feature>
<feature type="domain" description="Ig-like" evidence="3">
    <location>
        <begin position="1"/>
        <end position="66"/>
    </location>
</feature>
<evidence type="ECO:0000256" key="1">
    <source>
        <dbReference type="ARBA" id="ARBA00022737"/>
    </source>
</evidence>
<reference evidence="5 7" key="2">
    <citation type="journal article" date="2013" name="Nature">
        <title>Insights into bilaterian evolution from three spiralian genomes.</title>
        <authorList>
            <person name="Simakov O."/>
            <person name="Marletaz F."/>
            <person name="Cho S.J."/>
            <person name="Edsinger-Gonzales E."/>
            <person name="Havlak P."/>
            <person name="Hellsten U."/>
            <person name="Kuo D.H."/>
            <person name="Larsson T."/>
            <person name="Lv J."/>
            <person name="Arendt D."/>
            <person name="Savage R."/>
            <person name="Osoegawa K."/>
            <person name="de Jong P."/>
            <person name="Grimwood J."/>
            <person name="Chapman J.A."/>
            <person name="Shapiro H."/>
            <person name="Aerts A."/>
            <person name="Otillar R.P."/>
            <person name="Terry A.Y."/>
            <person name="Boore J.L."/>
            <person name="Grigoriev I.V."/>
            <person name="Lindberg D.R."/>
            <person name="Seaver E.C."/>
            <person name="Weisblat D.A."/>
            <person name="Putnam N.H."/>
            <person name="Rokhsar D.S."/>
        </authorList>
    </citation>
    <scope>NUCLEOTIDE SEQUENCE</scope>
    <source>
        <strain evidence="5 7">I ESC-2004</strain>
    </source>
</reference>
<reference evidence="7" key="1">
    <citation type="submission" date="2012-12" db="EMBL/GenBank/DDBJ databases">
        <authorList>
            <person name="Hellsten U."/>
            <person name="Grimwood J."/>
            <person name="Chapman J.A."/>
            <person name="Shapiro H."/>
            <person name="Aerts A."/>
            <person name="Otillar R.P."/>
            <person name="Terry A.Y."/>
            <person name="Boore J.L."/>
            <person name="Simakov O."/>
            <person name="Marletaz F."/>
            <person name="Cho S.-J."/>
            <person name="Edsinger-Gonzales E."/>
            <person name="Havlak P."/>
            <person name="Kuo D.-H."/>
            <person name="Larsson T."/>
            <person name="Lv J."/>
            <person name="Arendt D."/>
            <person name="Savage R."/>
            <person name="Osoegawa K."/>
            <person name="de Jong P."/>
            <person name="Lindberg D.R."/>
            <person name="Seaver E.C."/>
            <person name="Weisblat D.A."/>
            <person name="Putnam N.H."/>
            <person name="Grigoriev I.V."/>
            <person name="Rokhsar D.S."/>
        </authorList>
    </citation>
    <scope>NUCLEOTIDE SEQUENCE</scope>
    <source>
        <strain evidence="7">I ESC-2004</strain>
    </source>
</reference>
<dbReference type="SMART" id="SM00409">
    <property type="entry name" value="IG"/>
    <property type="match status" value="2"/>
</dbReference>
<dbReference type="EMBL" id="AMQN01011565">
    <property type="status" value="NOT_ANNOTATED_CDS"/>
    <property type="molecule type" value="Genomic_DNA"/>
</dbReference>
<dbReference type="PANTHER" id="PTHR14340:SF9">
    <property type="entry name" value="FIBRONECTIN TYPE-III DOMAIN-CONTAINING PROTEIN"/>
    <property type="match status" value="1"/>
</dbReference>
<evidence type="ECO:0000313" key="6">
    <source>
        <dbReference type="EnsemblMetazoa" id="CapteP139787"/>
    </source>
</evidence>
<dbReference type="OrthoDB" id="10052517at2759"/>
<dbReference type="InterPro" id="IPR036116">
    <property type="entry name" value="FN3_sf"/>
</dbReference>
<dbReference type="PROSITE" id="PS50853">
    <property type="entry name" value="FN3"/>
    <property type="match status" value="3"/>
</dbReference>
<keyword evidence="1" id="KW-0677">Repeat</keyword>
<dbReference type="FunFam" id="2.60.40.10:FF:000031">
    <property type="entry name" value="Myosin-binding protein C, slow type"/>
    <property type="match status" value="1"/>
</dbReference>
<evidence type="ECO:0000259" key="4">
    <source>
        <dbReference type="PROSITE" id="PS50853"/>
    </source>
</evidence>
<sequence length="472" mass="51595">MSNPTPRVTWLRNGVPLSTLPGHVLIDSGETFSTLTLLGIEKEEGGKYEAVVENVAGTARHEFRVTVKSTPSAPTSLRVTSILRDAVTLAWEAPESDGGESISGYVIERKDAVRGGWTSVGTCNAYTHSFKVGKLLEGKDYYLRVMAENSVGVGTPVETQNSIEVKNKPGIPGRPEAISVTKNSVSLSWSPPRDDGGSPITNYYVECKSSASYAWVGCNIGVKVPESRFTVTNLLEGTTYEFRVTAESVAGKSDPSMSSERVVPRELIGDLDVDERYLEQQAHLGGMVKINVNVTGDPIPMVTWYKDGVPLKDGRHIAIDNMDFMSMMSIRGATKDDSGEYEVVAKNEWGISSLSFSVNVMEAPSVPKGPLEVSEITRSSVTLSWHPPKHDGGAALSSYLIEKQQTGYREWQRVARVKSIMSSYLVTGLLENTQYNFRISAENIEGLSSPLITDIPITTKRPYGRLFYHASP</sequence>
<dbReference type="FunFam" id="2.60.40.10:FF:000127">
    <property type="entry name" value="titin isoform X1"/>
    <property type="match status" value="1"/>
</dbReference>
<dbReference type="EnsemblMetazoa" id="CapteT139787">
    <property type="protein sequence ID" value="CapteP139787"/>
    <property type="gene ID" value="CapteG139787"/>
</dbReference>
<dbReference type="PROSITE" id="PS50835">
    <property type="entry name" value="IG_LIKE"/>
    <property type="match status" value="2"/>
</dbReference>
<dbReference type="InterPro" id="IPR013098">
    <property type="entry name" value="Ig_I-set"/>
</dbReference>
<dbReference type="Gene3D" id="2.60.40.10">
    <property type="entry name" value="Immunoglobulins"/>
    <property type="match status" value="5"/>
</dbReference>
<name>R7TQT4_CAPTE</name>
<dbReference type="InterPro" id="IPR003599">
    <property type="entry name" value="Ig_sub"/>
</dbReference>
<dbReference type="STRING" id="283909.R7TQT4"/>
<dbReference type="Pfam" id="PF07679">
    <property type="entry name" value="I-set"/>
    <property type="match status" value="2"/>
</dbReference>
<feature type="domain" description="Fibronectin type-III" evidence="4">
    <location>
        <begin position="367"/>
        <end position="462"/>
    </location>
</feature>
<evidence type="ECO:0000256" key="2">
    <source>
        <dbReference type="ARBA" id="ARBA00023319"/>
    </source>
</evidence>
<keyword evidence="2" id="KW-0393">Immunoglobulin domain</keyword>
<dbReference type="SMART" id="SM00408">
    <property type="entry name" value="IGc2"/>
    <property type="match status" value="2"/>
</dbReference>
<accession>R7TQT4</accession>
<dbReference type="EMBL" id="KB308943">
    <property type="protein sequence ID" value="ELT96024.1"/>
    <property type="molecule type" value="Genomic_DNA"/>
</dbReference>
<keyword evidence="7" id="KW-1185">Reference proteome</keyword>
<evidence type="ECO:0000313" key="5">
    <source>
        <dbReference type="EMBL" id="ELT96024.1"/>
    </source>
</evidence>
<feature type="domain" description="Ig-like" evidence="3">
    <location>
        <begin position="255"/>
        <end position="359"/>
    </location>
</feature>
<dbReference type="PANTHER" id="PTHR14340">
    <property type="entry name" value="MICROFIBRIL-ASSOCIATED GLYCOPROTEIN 3"/>
    <property type="match status" value="1"/>
</dbReference>
<protein>
    <recommendedName>
        <fullName evidence="8">Titin</fullName>
    </recommendedName>
</protein>
<dbReference type="InterPro" id="IPR036179">
    <property type="entry name" value="Ig-like_dom_sf"/>
</dbReference>
<evidence type="ECO:0000259" key="3">
    <source>
        <dbReference type="PROSITE" id="PS50835"/>
    </source>
</evidence>
<dbReference type="SUPFAM" id="SSF49265">
    <property type="entry name" value="Fibronectin type III"/>
    <property type="match status" value="2"/>
</dbReference>
<proteinExistence type="predicted"/>
<dbReference type="Proteomes" id="UP000014760">
    <property type="component" value="Unassembled WGS sequence"/>
</dbReference>
<organism evidence="5">
    <name type="scientific">Capitella teleta</name>
    <name type="common">Polychaete worm</name>
    <dbReference type="NCBI Taxonomy" id="283909"/>
    <lineage>
        <taxon>Eukaryota</taxon>
        <taxon>Metazoa</taxon>
        <taxon>Spiralia</taxon>
        <taxon>Lophotrochozoa</taxon>
        <taxon>Annelida</taxon>
        <taxon>Polychaeta</taxon>
        <taxon>Sedentaria</taxon>
        <taxon>Scolecida</taxon>
        <taxon>Capitellidae</taxon>
        <taxon>Capitella</taxon>
    </lineage>
</organism>
<dbReference type="HOGENOM" id="CLU_023903_0_0_1"/>
<dbReference type="GO" id="GO:0031672">
    <property type="term" value="C:A band"/>
    <property type="evidence" value="ECO:0007669"/>
    <property type="project" value="UniProtKB-ARBA"/>
</dbReference>
<dbReference type="AlphaFoldDB" id="R7TQT4"/>
<dbReference type="InterPro" id="IPR007110">
    <property type="entry name" value="Ig-like_dom"/>
</dbReference>
<dbReference type="SMART" id="SM00060">
    <property type="entry name" value="FN3"/>
    <property type="match status" value="3"/>
</dbReference>
<dbReference type="FunFam" id="2.60.40.10:FF:000003">
    <property type="entry name" value="Titin isoform E"/>
    <property type="match status" value="1"/>
</dbReference>
<evidence type="ECO:0000313" key="7">
    <source>
        <dbReference type="Proteomes" id="UP000014760"/>
    </source>
</evidence>